<evidence type="ECO:0000256" key="6">
    <source>
        <dbReference type="ARBA" id="ARBA00022553"/>
    </source>
</evidence>
<dbReference type="InterPro" id="IPR034392">
    <property type="entry name" value="TatSF1-like_RRM1"/>
</dbReference>
<evidence type="ECO:0000256" key="14">
    <source>
        <dbReference type="ARBA" id="ARBA00023015"/>
    </source>
</evidence>
<dbReference type="FunFam" id="3.30.70.330:FF:000105">
    <property type="entry name" value="HIV Tat-specific factor 1 homolog"/>
    <property type="match status" value="1"/>
</dbReference>
<dbReference type="GO" id="GO:0005684">
    <property type="term" value="C:U2-type spliceosomal complex"/>
    <property type="evidence" value="ECO:0007669"/>
    <property type="project" value="TreeGrafter"/>
</dbReference>
<feature type="compositionally biased region" description="Polar residues" evidence="23">
    <location>
        <begin position="46"/>
        <end position="55"/>
    </location>
</feature>
<evidence type="ECO:0000256" key="12">
    <source>
        <dbReference type="ARBA" id="ARBA00022884"/>
    </source>
</evidence>
<evidence type="ECO:0000256" key="23">
    <source>
        <dbReference type="SAM" id="MobiDB-lite"/>
    </source>
</evidence>
<keyword evidence="4" id="KW-0158">Chromosome</keyword>
<keyword evidence="6" id="KW-0597">Phosphoprotein</keyword>
<evidence type="ECO:0000256" key="22">
    <source>
        <dbReference type="PROSITE-ProRule" id="PRU00176"/>
    </source>
</evidence>
<evidence type="ECO:0000256" key="2">
    <source>
        <dbReference type="ARBA" id="ARBA00004286"/>
    </source>
</evidence>
<keyword evidence="13" id="KW-0007">Acetylation</keyword>
<keyword evidence="19" id="KW-0539">Nucleus</keyword>
<dbReference type="PROSITE" id="PS50102">
    <property type="entry name" value="RRM"/>
    <property type="match status" value="1"/>
</dbReference>
<dbReference type="SMART" id="SM00360">
    <property type="entry name" value="RRM"/>
    <property type="match status" value="2"/>
</dbReference>
<keyword evidence="26" id="KW-1185">Reference proteome</keyword>
<evidence type="ECO:0000256" key="8">
    <source>
        <dbReference type="ARBA" id="ARBA00022728"/>
    </source>
</evidence>
<comment type="subcellular location">
    <subcellularLocation>
        <location evidence="2">Chromosome</location>
    </subcellularLocation>
    <subcellularLocation>
        <location evidence="1">Nucleus</location>
    </subcellularLocation>
</comment>
<reference evidence="25" key="2">
    <citation type="submission" date="2020-05" db="UniProtKB">
        <authorList>
            <consortium name="EnsemblMetazoa"/>
        </authorList>
    </citation>
    <scope>IDENTIFICATION</scope>
    <source>
        <strain evidence="25">IAEA</strain>
    </source>
</reference>
<evidence type="ECO:0000256" key="11">
    <source>
        <dbReference type="ARBA" id="ARBA00022843"/>
    </source>
</evidence>
<evidence type="ECO:0000256" key="17">
    <source>
        <dbReference type="ARBA" id="ARBA00023187"/>
    </source>
</evidence>
<evidence type="ECO:0000256" key="9">
    <source>
        <dbReference type="ARBA" id="ARBA00022737"/>
    </source>
</evidence>
<evidence type="ECO:0000256" key="18">
    <source>
        <dbReference type="ARBA" id="ARBA00023204"/>
    </source>
</evidence>
<keyword evidence="8" id="KW-0747">Spliceosome</keyword>
<dbReference type="STRING" id="7398.A0A1B0AI75"/>
<evidence type="ECO:0000256" key="7">
    <source>
        <dbReference type="ARBA" id="ARBA00022664"/>
    </source>
</evidence>
<keyword evidence="7" id="KW-0507">mRNA processing</keyword>
<keyword evidence="16" id="KW-0804">Transcription</keyword>
<evidence type="ECO:0000256" key="13">
    <source>
        <dbReference type="ARBA" id="ARBA00022990"/>
    </source>
</evidence>
<evidence type="ECO:0000259" key="24">
    <source>
        <dbReference type="PROSITE" id="PS50102"/>
    </source>
</evidence>
<evidence type="ECO:0000313" key="26">
    <source>
        <dbReference type="Proteomes" id="UP000092445"/>
    </source>
</evidence>
<reference evidence="26" key="1">
    <citation type="submission" date="2014-03" db="EMBL/GenBank/DDBJ databases">
        <authorList>
            <person name="Aksoy S."/>
            <person name="Warren W."/>
            <person name="Wilson R.K."/>
        </authorList>
    </citation>
    <scope>NUCLEOTIDE SEQUENCE [LARGE SCALE GENOMIC DNA]</scope>
    <source>
        <strain evidence="26">IAEA</strain>
    </source>
</reference>
<comment type="similarity">
    <text evidence="3">Belongs to the HTATSF1 family.</text>
</comment>
<evidence type="ECO:0000256" key="19">
    <source>
        <dbReference type="ARBA" id="ARBA00023242"/>
    </source>
</evidence>
<protein>
    <recommendedName>
        <fullName evidence="21">17S U2 SnRNP complex component HTATSF1</fullName>
    </recommendedName>
</protein>
<dbReference type="InterPro" id="IPR012677">
    <property type="entry name" value="Nucleotide-bd_a/b_plait_sf"/>
</dbReference>
<accession>A0A1B0AI75</accession>
<dbReference type="Proteomes" id="UP000092445">
    <property type="component" value="Unassembled WGS sequence"/>
</dbReference>
<keyword evidence="10" id="KW-0227">DNA damage</keyword>
<evidence type="ECO:0000256" key="3">
    <source>
        <dbReference type="ARBA" id="ARBA00007747"/>
    </source>
</evidence>
<dbReference type="GO" id="GO:0005686">
    <property type="term" value="C:U2 snRNP"/>
    <property type="evidence" value="ECO:0007669"/>
    <property type="project" value="TreeGrafter"/>
</dbReference>
<keyword evidence="12 22" id="KW-0694">RNA-binding</keyword>
<dbReference type="FunFam" id="3.30.70.330:FF:000202">
    <property type="entry name" value="HIV Tat-specific factor 1"/>
    <property type="match status" value="1"/>
</dbReference>
<evidence type="ECO:0000256" key="10">
    <source>
        <dbReference type="ARBA" id="ARBA00022763"/>
    </source>
</evidence>
<feature type="region of interest" description="Disordered" evidence="23">
    <location>
        <begin position="1"/>
        <end position="57"/>
    </location>
</feature>
<evidence type="ECO:0000256" key="16">
    <source>
        <dbReference type="ARBA" id="ARBA00023163"/>
    </source>
</evidence>
<dbReference type="EnsemblMetazoa" id="GPAI046603-RA">
    <property type="protein sequence ID" value="GPAI046603-PA"/>
    <property type="gene ID" value="GPAI046603"/>
</dbReference>
<dbReference type="GO" id="GO:0003723">
    <property type="term" value="F:RNA binding"/>
    <property type="evidence" value="ECO:0007669"/>
    <property type="project" value="UniProtKB-UniRule"/>
</dbReference>
<evidence type="ECO:0000256" key="21">
    <source>
        <dbReference type="ARBA" id="ARBA00073773"/>
    </source>
</evidence>
<keyword evidence="11" id="KW-0832">Ubl conjugation</keyword>
<dbReference type="PANTHER" id="PTHR15608">
    <property type="entry name" value="SPLICING FACTOR U2AF-ASSOCIATED PROTEIN 2"/>
    <property type="match status" value="1"/>
</dbReference>
<feature type="domain" description="RRM" evidence="24">
    <location>
        <begin position="77"/>
        <end position="162"/>
    </location>
</feature>
<keyword evidence="14" id="KW-0805">Transcription regulation</keyword>
<proteinExistence type="inferred from homology"/>
<comment type="subunit">
    <text evidence="20">Component of the 17S U2 SnRNP complex, a ribonucleoprotein complex that contains small nuclear RNA (snRNA) U2 and a number of specific proteins. Within the 17S U2 SnRNP complex, interacts (via UHM region) directly with SF3B1. Component of a complex which is at least composed of HTATSF1/Tat-SF1, the P-TEFb complex components CDK9 and CCNT1, RNA polymerase II, SUPT5H, and NCL/nucleolin. Interacts with GTF2F2/RAP30 and POLR2A. Interacts with TCERG1/CA150. Interacts with (poly-ADP-ribosylated) RPA1; promoting HTATSF1 recruitment to DNA damage sites. Interacts (when phosphorylated) with TOPBP1; promoting recruitment of TOPBP1 to DNA damage sites during S-phase.</text>
</comment>
<keyword evidence="15" id="KW-0010">Activator</keyword>
<evidence type="ECO:0000313" key="25">
    <source>
        <dbReference type="EnsemblMetazoa" id="GPAI046603-PA"/>
    </source>
</evidence>
<dbReference type="InterPro" id="IPR000504">
    <property type="entry name" value="RRM_dom"/>
</dbReference>
<evidence type="ECO:0000256" key="4">
    <source>
        <dbReference type="ARBA" id="ARBA00022454"/>
    </source>
</evidence>
<sequence length="345" mass="40530">MARYQMSYGFNELKENDQNEEETRTAQEVAFTKSEQPTEMDEIKSSGESYEMNKQCSKRKQQQEAPKWFDIDPAHNTKVYVSNLPLDITLDEFAELMGKCGLIMRDPQSQKFKLKLYTEADGQIKGDGLCDYIKVESVDLALKILDEYVLRGHKIRVQRAKFQMRGEYNPALKPKRKKKDREKLAKIKEKLFDWRPEKMRGERSKHEKVVIIKNLFHPEIFENEVQLILDYQNDLREECGKCGQVRKIIIYDRHSEGVAQVNMSTPEEADLVIQMMAGRFFGKRQLTAEHWDGKAKYKTEESEVETEKRLNKWDKFLESEENRTEVVENSINTSKPVREIVEAEL</sequence>
<keyword evidence="17" id="KW-0508">mRNA splicing</keyword>
<dbReference type="InterPro" id="IPR035979">
    <property type="entry name" value="RBD_domain_sf"/>
</dbReference>
<organism evidence="25 26">
    <name type="scientific">Glossina pallidipes</name>
    <name type="common">Tsetse fly</name>
    <dbReference type="NCBI Taxonomy" id="7398"/>
    <lineage>
        <taxon>Eukaryota</taxon>
        <taxon>Metazoa</taxon>
        <taxon>Ecdysozoa</taxon>
        <taxon>Arthropoda</taxon>
        <taxon>Hexapoda</taxon>
        <taxon>Insecta</taxon>
        <taxon>Pterygota</taxon>
        <taxon>Neoptera</taxon>
        <taxon>Endopterygota</taxon>
        <taxon>Diptera</taxon>
        <taxon>Brachycera</taxon>
        <taxon>Muscomorpha</taxon>
        <taxon>Hippoboscoidea</taxon>
        <taxon>Glossinidae</taxon>
        <taxon>Glossina</taxon>
    </lineage>
</organism>
<evidence type="ECO:0000256" key="20">
    <source>
        <dbReference type="ARBA" id="ARBA00062124"/>
    </source>
</evidence>
<dbReference type="VEuPathDB" id="VectorBase:GPAI046603"/>
<evidence type="ECO:0000256" key="1">
    <source>
        <dbReference type="ARBA" id="ARBA00004123"/>
    </source>
</evidence>
<dbReference type="GO" id="GO:0006281">
    <property type="term" value="P:DNA repair"/>
    <property type="evidence" value="ECO:0007669"/>
    <property type="project" value="UniProtKB-KW"/>
</dbReference>
<dbReference type="GO" id="GO:0005694">
    <property type="term" value="C:chromosome"/>
    <property type="evidence" value="ECO:0007669"/>
    <property type="project" value="UniProtKB-SubCell"/>
</dbReference>
<evidence type="ECO:0000256" key="5">
    <source>
        <dbReference type="ARBA" id="ARBA00022499"/>
    </source>
</evidence>
<name>A0A1B0AI75_GLOPL</name>
<dbReference type="Gene3D" id="3.30.70.330">
    <property type="match status" value="2"/>
</dbReference>
<keyword evidence="9" id="KW-0677">Repeat</keyword>
<evidence type="ECO:0000256" key="15">
    <source>
        <dbReference type="ARBA" id="ARBA00023159"/>
    </source>
</evidence>
<dbReference type="SUPFAM" id="SSF54928">
    <property type="entry name" value="RNA-binding domain, RBD"/>
    <property type="match status" value="2"/>
</dbReference>
<dbReference type="PANTHER" id="PTHR15608:SF0">
    <property type="entry name" value="HIV TAT-SPECIFIC FACTOR 1"/>
    <property type="match status" value="1"/>
</dbReference>
<feature type="compositionally biased region" description="Basic and acidic residues" evidence="23">
    <location>
        <begin position="12"/>
        <end position="25"/>
    </location>
</feature>
<keyword evidence="5" id="KW-1017">Isopeptide bond</keyword>
<dbReference type="AlphaFoldDB" id="A0A1B0AI75"/>
<dbReference type="CDD" id="cd12281">
    <property type="entry name" value="RRM1_TatSF1_like"/>
    <property type="match status" value="1"/>
</dbReference>
<dbReference type="GO" id="GO:0000398">
    <property type="term" value="P:mRNA splicing, via spliceosome"/>
    <property type="evidence" value="ECO:0007669"/>
    <property type="project" value="InterPro"/>
</dbReference>
<keyword evidence="18" id="KW-0234">DNA repair</keyword>
<dbReference type="Pfam" id="PF00076">
    <property type="entry name" value="RRM_1"/>
    <property type="match status" value="2"/>
</dbReference>
<dbReference type="InterPro" id="IPR034393">
    <property type="entry name" value="TatSF1-like"/>
</dbReference>
<dbReference type="CDD" id="cd12282">
    <property type="entry name" value="RRM2_TatSF1_like"/>
    <property type="match status" value="1"/>
</dbReference>